<name>A0ABR2LBM2_9EUKA</name>
<accession>A0ABR2LBM2</accession>
<protein>
    <recommendedName>
        <fullName evidence="4">Tubby C-terminal domain-containing protein</fullName>
    </recommendedName>
</protein>
<proteinExistence type="predicted"/>
<evidence type="ECO:0000313" key="3">
    <source>
        <dbReference type="Proteomes" id="UP001470230"/>
    </source>
</evidence>
<gene>
    <name evidence="2" type="ORF">M9Y10_002723</name>
</gene>
<organism evidence="2 3">
    <name type="scientific">Tritrichomonas musculus</name>
    <dbReference type="NCBI Taxonomy" id="1915356"/>
    <lineage>
        <taxon>Eukaryota</taxon>
        <taxon>Metamonada</taxon>
        <taxon>Parabasalia</taxon>
        <taxon>Tritrichomonadida</taxon>
        <taxon>Tritrichomonadidae</taxon>
        <taxon>Tritrichomonas</taxon>
    </lineage>
</organism>
<feature type="region of interest" description="Disordered" evidence="1">
    <location>
        <begin position="135"/>
        <end position="187"/>
    </location>
</feature>
<evidence type="ECO:0000256" key="1">
    <source>
        <dbReference type="SAM" id="MobiDB-lite"/>
    </source>
</evidence>
<comment type="caution">
    <text evidence="2">The sequence shown here is derived from an EMBL/GenBank/DDBJ whole genome shotgun (WGS) entry which is preliminary data.</text>
</comment>
<sequence>MIHQSFPVIYKSTTYLVDPSYLCKASRKFRELYKTYVEDNQKDSSYQLLISCDSFTERNMDNFFKLCQNLPTDVQDSEMEQICQIARMFQADHIYKIGCDFIQHNINPNFSVPEDAYNESNGKRYLNLEREIKNDQKNVTTNEPEVLSSVSSGDSSDSIFDSNENINNLPAYKSNNKTDNNQNKENAKSKTTYINTIRILPVVKSTLYTIHVDHHLMKHRHFTCVKNSQVVLSAKQKKKIIVIGAGPFVHLHHHQAPGNCISKIVQSNGWYNTVENSEQTFVIRYTPGFKSKQNLMNVSFLFKGTLFSWISEDPNCQNTANLYNQKLVGVYHRVPLKSKKNVILRNSNSDTTFIMRKMDKGTFEAECHPDLPETIAFAIAISGIVGPYHDIETSFK</sequence>
<keyword evidence="3" id="KW-1185">Reference proteome</keyword>
<evidence type="ECO:0008006" key="4">
    <source>
        <dbReference type="Google" id="ProtNLM"/>
    </source>
</evidence>
<evidence type="ECO:0000313" key="2">
    <source>
        <dbReference type="EMBL" id="KAK8900396.1"/>
    </source>
</evidence>
<feature type="compositionally biased region" description="Low complexity" evidence="1">
    <location>
        <begin position="148"/>
        <end position="162"/>
    </location>
</feature>
<reference evidence="2 3" key="1">
    <citation type="submission" date="2024-04" db="EMBL/GenBank/DDBJ databases">
        <title>Tritrichomonas musculus Genome.</title>
        <authorList>
            <person name="Alves-Ferreira E."/>
            <person name="Grigg M."/>
            <person name="Lorenzi H."/>
            <person name="Galac M."/>
        </authorList>
    </citation>
    <scope>NUCLEOTIDE SEQUENCE [LARGE SCALE GENOMIC DNA]</scope>
    <source>
        <strain evidence="2 3">EAF2021</strain>
    </source>
</reference>
<dbReference type="EMBL" id="JAPFFF010000001">
    <property type="protein sequence ID" value="KAK8900396.1"/>
    <property type="molecule type" value="Genomic_DNA"/>
</dbReference>
<feature type="compositionally biased region" description="Low complexity" evidence="1">
    <location>
        <begin position="173"/>
        <end position="184"/>
    </location>
</feature>
<dbReference type="Proteomes" id="UP001470230">
    <property type="component" value="Unassembled WGS sequence"/>
</dbReference>